<dbReference type="InParanoid" id="D8LNS9"/>
<feature type="compositionally biased region" description="Gly residues" evidence="1">
    <location>
        <begin position="172"/>
        <end position="181"/>
    </location>
</feature>
<dbReference type="EMBL" id="FN649760">
    <property type="protein sequence ID" value="CBN78289.1"/>
    <property type="molecule type" value="Genomic_DNA"/>
</dbReference>
<dbReference type="InterPro" id="IPR000608">
    <property type="entry name" value="UBC"/>
</dbReference>
<gene>
    <name evidence="3" type="ORF">Esi_0005_0173</name>
</gene>
<dbReference type="Gene3D" id="3.10.110.10">
    <property type="entry name" value="Ubiquitin Conjugating Enzyme"/>
    <property type="match status" value="1"/>
</dbReference>
<evidence type="ECO:0000313" key="4">
    <source>
        <dbReference type="Proteomes" id="UP000002630"/>
    </source>
</evidence>
<feature type="region of interest" description="Disordered" evidence="1">
    <location>
        <begin position="171"/>
        <end position="194"/>
    </location>
</feature>
<dbReference type="eggNOG" id="KOG0420">
    <property type="taxonomic scope" value="Eukaryota"/>
</dbReference>
<dbReference type="InterPro" id="IPR050113">
    <property type="entry name" value="Ub_conjugating_enzyme"/>
</dbReference>
<evidence type="ECO:0000313" key="3">
    <source>
        <dbReference type="EMBL" id="CBN78289.1"/>
    </source>
</evidence>
<evidence type="ECO:0000256" key="1">
    <source>
        <dbReference type="SAM" id="MobiDB-lite"/>
    </source>
</evidence>
<dbReference type="CDD" id="cd23794">
    <property type="entry name" value="UBCc_UBE2F_UBE2M"/>
    <property type="match status" value="1"/>
</dbReference>
<dbReference type="PROSITE" id="PS50127">
    <property type="entry name" value="UBC_2"/>
    <property type="match status" value="1"/>
</dbReference>
<dbReference type="OrthoDB" id="1158011at2759"/>
<evidence type="ECO:0000259" key="2">
    <source>
        <dbReference type="PROSITE" id="PS50127"/>
    </source>
</evidence>
<dbReference type="SUPFAM" id="SSF54495">
    <property type="entry name" value="UBC-like"/>
    <property type="match status" value="1"/>
</dbReference>
<feature type="domain" description="UBC core" evidence="2">
    <location>
        <begin position="7"/>
        <end position="159"/>
    </location>
</feature>
<dbReference type="Proteomes" id="UP000002630">
    <property type="component" value="Unassembled WGS sequence"/>
</dbReference>
<dbReference type="AlphaFoldDB" id="D8LNS9"/>
<reference evidence="3 4" key="1">
    <citation type="journal article" date="2010" name="Nature">
        <title>The Ectocarpus genome and the independent evolution of multicellularity in brown algae.</title>
        <authorList>
            <person name="Cock J.M."/>
            <person name="Sterck L."/>
            <person name="Rouze P."/>
            <person name="Scornet D."/>
            <person name="Allen A.E."/>
            <person name="Amoutzias G."/>
            <person name="Anthouard V."/>
            <person name="Artiguenave F."/>
            <person name="Aury J.M."/>
            <person name="Badger J.H."/>
            <person name="Beszteri B."/>
            <person name="Billiau K."/>
            <person name="Bonnet E."/>
            <person name="Bothwell J.H."/>
            <person name="Bowler C."/>
            <person name="Boyen C."/>
            <person name="Brownlee C."/>
            <person name="Carrano C.J."/>
            <person name="Charrier B."/>
            <person name="Cho G.Y."/>
            <person name="Coelho S.M."/>
            <person name="Collen J."/>
            <person name="Corre E."/>
            <person name="Da Silva C."/>
            <person name="Delage L."/>
            <person name="Delaroque N."/>
            <person name="Dittami S.M."/>
            <person name="Doulbeau S."/>
            <person name="Elias M."/>
            <person name="Farnham G."/>
            <person name="Gachon C.M."/>
            <person name="Gschloessl B."/>
            <person name="Heesch S."/>
            <person name="Jabbari K."/>
            <person name="Jubin C."/>
            <person name="Kawai H."/>
            <person name="Kimura K."/>
            <person name="Kloareg B."/>
            <person name="Kupper F.C."/>
            <person name="Lang D."/>
            <person name="Le Bail A."/>
            <person name="Leblanc C."/>
            <person name="Lerouge P."/>
            <person name="Lohr M."/>
            <person name="Lopez P.J."/>
            <person name="Martens C."/>
            <person name="Maumus F."/>
            <person name="Michel G."/>
            <person name="Miranda-Saavedra D."/>
            <person name="Morales J."/>
            <person name="Moreau H."/>
            <person name="Motomura T."/>
            <person name="Nagasato C."/>
            <person name="Napoli C.A."/>
            <person name="Nelson D.R."/>
            <person name="Nyvall-Collen P."/>
            <person name="Peters A.F."/>
            <person name="Pommier C."/>
            <person name="Potin P."/>
            <person name="Poulain J."/>
            <person name="Quesneville H."/>
            <person name="Read B."/>
            <person name="Rensing S.A."/>
            <person name="Ritter A."/>
            <person name="Rousvoal S."/>
            <person name="Samanta M."/>
            <person name="Samson G."/>
            <person name="Schroeder D.C."/>
            <person name="Segurens B."/>
            <person name="Strittmatter M."/>
            <person name="Tonon T."/>
            <person name="Tregear J.W."/>
            <person name="Valentin K."/>
            <person name="von Dassow P."/>
            <person name="Yamagishi T."/>
            <person name="Van de Peer Y."/>
            <person name="Wincker P."/>
        </authorList>
    </citation>
    <scope>NUCLEOTIDE SEQUENCE [LARGE SCALE GENOMIC DNA]</scope>
    <source>
        <strain evidence="4">Ec32 / CCAP1310/4</strain>
    </source>
</reference>
<sequence length="212" mass="23144">MYTKANLAALRVKKDIAELSQHRLNATHASTSIDFPDGTRNLLKLKVGVSMTAGLFEGATFYFILTIPPSYPFHAPTVVCTSRAWHPNIDLHTGLVSLPILTKDWRPVLSINTVVFALQLMFIEPTEHYAVNKPAAAALSSNPDLFREQVRRSLAGGSLFGVQFESHRLGGTADGKGGGHGAAKRKRGFGESMDTEAVQTTLEAMRIQLRGR</sequence>
<dbReference type="PANTHER" id="PTHR24067">
    <property type="entry name" value="UBIQUITIN-CONJUGATING ENZYME E2"/>
    <property type="match status" value="1"/>
</dbReference>
<dbReference type="STRING" id="2880.D8LNS9"/>
<dbReference type="InterPro" id="IPR016135">
    <property type="entry name" value="UBQ-conjugating_enzyme/RWD"/>
</dbReference>
<proteinExistence type="predicted"/>
<organism evidence="3 4">
    <name type="scientific">Ectocarpus siliculosus</name>
    <name type="common">Brown alga</name>
    <name type="synonym">Conferva siliculosa</name>
    <dbReference type="NCBI Taxonomy" id="2880"/>
    <lineage>
        <taxon>Eukaryota</taxon>
        <taxon>Sar</taxon>
        <taxon>Stramenopiles</taxon>
        <taxon>Ochrophyta</taxon>
        <taxon>PX clade</taxon>
        <taxon>Phaeophyceae</taxon>
        <taxon>Ectocarpales</taxon>
        <taxon>Ectocarpaceae</taxon>
        <taxon>Ectocarpus</taxon>
    </lineage>
</organism>
<dbReference type="SMART" id="SM00212">
    <property type="entry name" value="UBCc"/>
    <property type="match status" value="1"/>
</dbReference>
<keyword evidence="4" id="KW-1185">Reference proteome</keyword>
<protein>
    <recommendedName>
        <fullName evidence="2">UBC core domain-containing protein</fullName>
    </recommendedName>
</protein>
<name>D8LNS9_ECTSI</name>
<dbReference type="Pfam" id="PF00179">
    <property type="entry name" value="UQ_con"/>
    <property type="match status" value="1"/>
</dbReference>
<accession>D8LNS9</accession>